<dbReference type="InterPro" id="IPR000477">
    <property type="entry name" value="RT_dom"/>
</dbReference>
<dbReference type="InterPro" id="IPR053134">
    <property type="entry name" value="RNA-dir_DNA_polymerase"/>
</dbReference>
<comment type="caution">
    <text evidence="2">The sequence shown here is derived from an EMBL/GenBank/DDBJ whole genome shotgun (WGS) entry which is preliminary data.</text>
</comment>
<dbReference type="SUPFAM" id="SSF56672">
    <property type="entry name" value="DNA/RNA polymerases"/>
    <property type="match status" value="1"/>
</dbReference>
<dbReference type="PANTHER" id="PTHR24559">
    <property type="entry name" value="TRANSPOSON TY3-I GAG-POL POLYPROTEIN"/>
    <property type="match status" value="1"/>
</dbReference>
<dbReference type="PANTHER" id="PTHR24559:SF457">
    <property type="entry name" value="RNA-DIRECTED DNA POLYMERASE HOMOLOG"/>
    <property type="match status" value="1"/>
</dbReference>
<dbReference type="Proteomes" id="UP000288805">
    <property type="component" value="Unassembled WGS sequence"/>
</dbReference>
<protein>
    <recommendedName>
        <fullName evidence="1">Reverse transcriptase domain-containing protein</fullName>
    </recommendedName>
</protein>
<gene>
    <name evidence="2" type="ORF">CK203_035683</name>
</gene>
<feature type="domain" description="Reverse transcriptase" evidence="1">
    <location>
        <begin position="538"/>
        <end position="599"/>
    </location>
</feature>
<name>A0A438ICS3_VITVI</name>
<dbReference type="AlphaFoldDB" id="A0A438ICS3"/>
<sequence length="903" mass="102221">MYHEESWRPLGRGQMSQLPYSYPVSGRRYHRLLTNLQSEIRSALYGIKDGIARRLWVFTTPSNLETVLDTPYPTVQHDQYKPVVPTRLVRPAYLHPPSQPVYATQAAQRPLMQFHHQYRAPPPSRPPPQSTPLGYQAYLHCAYHQMVGHDTNSCATLRHVIQDLIYQGLVDLGRPGVTTNPLPTHNTKVVPPPQKGIQSSFNLLVGYPWIHEISHSDDDLHLTGFTFDEVQVVSLEDDNRDMQGPHEFPFTINHYTPYSLGYTPIEKDAHHMERLHMDRVRAHLSGILFDYPLYPYTFHLADYFIKGLEHVPHIEGIDHISKTMEIQDIQQALGQMHLSYGITEGFDAVIVAPSSPNRANMFSICFPDEVFDYRLLVDFGGGIDGVTLDDAYIDEIDMIGIGRILDTASHGSHSSFDMFRVSMLEMDGNDFITDVATLNFTFVEGASDIVDPPLSFDSMFGFITRYDIHDIDDVGDLDGPLSGQLDYDSNSEERNVTPIFGSTESVELGTSDQPKELKIGSSLYLDKKSRLINLLRSTYQRAANTLFHDMMHKDVEVYVDDMIVKSRDRADHLAALQRFFERIRQFRLQLNPKKCTFGIDKNSEPIFRLLRKNQPTVWNDDCQHAFEKIKECLLSPPVVVPPTSGRPLLLYFLGHQESKALRDRVLHTLGLTLGSVEISVDSPVLTDGSCTLMVRQSVEIWHWHLVDITPGSRDCTRYWGQRVGDPRGFQLGYTADSGCLEDSGLEVETLPCLLDFLIDRFDELRYIHLPRAENQFADVLATLASMIEIPVGMTMRPLLIETRSAPTYCCLIGNIEDQMHGDLIHVPPSELHALTSLGHFKYEVFDVIGKVSLKSSSGHEYILVAIDYFTKWVEAASYASLTMAKVASSSDHILSVNMGFLMS</sequence>
<reference evidence="2 3" key="1">
    <citation type="journal article" date="2018" name="PLoS Genet.">
        <title>Population sequencing reveals clonal diversity and ancestral inbreeding in the grapevine cultivar Chardonnay.</title>
        <authorList>
            <person name="Roach M.J."/>
            <person name="Johnson D.L."/>
            <person name="Bohlmann J."/>
            <person name="van Vuuren H.J."/>
            <person name="Jones S.J."/>
            <person name="Pretorius I.S."/>
            <person name="Schmidt S.A."/>
            <person name="Borneman A.R."/>
        </authorList>
    </citation>
    <scope>NUCLEOTIDE SEQUENCE [LARGE SCALE GENOMIC DNA]</scope>
    <source>
        <strain evidence="3">cv. Chardonnay</strain>
        <tissue evidence="2">Leaf</tissue>
    </source>
</reference>
<evidence type="ECO:0000313" key="3">
    <source>
        <dbReference type="Proteomes" id="UP000288805"/>
    </source>
</evidence>
<dbReference type="EMBL" id="QGNW01000121">
    <property type="protein sequence ID" value="RVW94499.1"/>
    <property type="molecule type" value="Genomic_DNA"/>
</dbReference>
<proteinExistence type="predicted"/>
<accession>A0A438ICS3</accession>
<dbReference type="Pfam" id="PF00078">
    <property type="entry name" value="RVT_1"/>
    <property type="match status" value="1"/>
</dbReference>
<dbReference type="Gene3D" id="3.30.70.270">
    <property type="match status" value="1"/>
</dbReference>
<dbReference type="InterPro" id="IPR043502">
    <property type="entry name" value="DNA/RNA_pol_sf"/>
</dbReference>
<organism evidence="2 3">
    <name type="scientific">Vitis vinifera</name>
    <name type="common">Grape</name>
    <dbReference type="NCBI Taxonomy" id="29760"/>
    <lineage>
        <taxon>Eukaryota</taxon>
        <taxon>Viridiplantae</taxon>
        <taxon>Streptophyta</taxon>
        <taxon>Embryophyta</taxon>
        <taxon>Tracheophyta</taxon>
        <taxon>Spermatophyta</taxon>
        <taxon>Magnoliopsida</taxon>
        <taxon>eudicotyledons</taxon>
        <taxon>Gunneridae</taxon>
        <taxon>Pentapetalae</taxon>
        <taxon>rosids</taxon>
        <taxon>Vitales</taxon>
        <taxon>Vitaceae</taxon>
        <taxon>Viteae</taxon>
        <taxon>Vitis</taxon>
    </lineage>
</organism>
<dbReference type="InterPro" id="IPR043128">
    <property type="entry name" value="Rev_trsase/Diguanyl_cyclase"/>
</dbReference>
<evidence type="ECO:0000313" key="2">
    <source>
        <dbReference type="EMBL" id="RVW94499.1"/>
    </source>
</evidence>
<evidence type="ECO:0000259" key="1">
    <source>
        <dbReference type="Pfam" id="PF00078"/>
    </source>
</evidence>